<dbReference type="Pfam" id="PF13852">
    <property type="entry name" value="DUF4197"/>
    <property type="match status" value="1"/>
</dbReference>
<dbReference type="InterPro" id="IPR025245">
    <property type="entry name" value="DUF4197"/>
</dbReference>
<evidence type="ECO:0008006" key="4">
    <source>
        <dbReference type="Google" id="ProtNLM"/>
    </source>
</evidence>
<dbReference type="AlphaFoldDB" id="A0A239L3K5"/>
<keyword evidence="3" id="KW-1185">Reference proteome</keyword>
<reference evidence="2 3" key="1">
    <citation type="submission" date="2017-06" db="EMBL/GenBank/DDBJ databases">
        <authorList>
            <person name="Kim H.J."/>
            <person name="Triplett B.A."/>
        </authorList>
    </citation>
    <scope>NUCLEOTIDE SEQUENCE [LARGE SCALE GENOMIC DNA]</scope>
    <source>
        <strain evidence="2 3">DSM 18704</strain>
    </source>
</reference>
<evidence type="ECO:0000313" key="3">
    <source>
        <dbReference type="Proteomes" id="UP000198356"/>
    </source>
</evidence>
<gene>
    <name evidence="2" type="ORF">SAMN05421770_10637</name>
</gene>
<dbReference type="Proteomes" id="UP000198356">
    <property type="component" value="Unassembled WGS sequence"/>
</dbReference>
<protein>
    <recommendedName>
        <fullName evidence="4">DUF4197 domain-containing protein</fullName>
    </recommendedName>
</protein>
<evidence type="ECO:0000256" key="1">
    <source>
        <dbReference type="SAM" id="MobiDB-lite"/>
    </source>
</evidence>
<feature type="compositionally biased region" description="Basic and acidic residues" evidence="1">
    <location>
        <begin position="15"/>
        <end position="27"/>
    </location>
</feature>
<evidence type="ECO:0000313" key="2">
    <source>
        <dbReference type="EMBL" id="SNT24279.1"/>
    </source>
</evidence>
<feature type="region of interest" description="Disordered" evidence="1">
    <location>
        <begin position="1"/>
        <end position="28"/>
    </location>
</feature>
<organism evidence="2 3">
    <name type="scientific">Granulicella rosea</name>
    <dbReference type="NCBI Taxonomy" id="474952"/>
    <lineage>
        <taxon>Bacteria</taxon>
        <taxon>Pseudomonadati</taxon>
        <taxon>Acidobacteriota</taxon>
        <taxon>Terriglobia</taxon>
        <taxon>Terriglobales</taxon>
        <taxon>Acidobacteriaceae</taxon>
        <taxon>Granulicella</taxon>
    </lineage>
</organism>
<accession>A0A239L3K5</accession>
<name>A0A239L3K5_9BACT</name>
<proteinExistence type="predicted"/>
<dbReference type="EMBL" id="FZOU01000006">
    <property type="protein sequence ID" value="SNT24279.1"/>
    <property type="molecule type" value="Genomic_DNA"/>
</dbReference>
<sequence length="276" mass="28954">MSGDGGTNKQQILFEDDKQESSGRDGGKLWVRKRAGSVTVIGMRTRTTRVLCGLTVLALAGAPGVRAGEAAVDLATLTSAQASGGLKEALTNGISAAVASTGHAGGYYDNPLIKIVMPEKLQRVEKVMRSAGMGPKVDEFVHGMNAAAEQAAPLAKPILMNALKSMTIEDAKGIVAGGRTSGTDYFKRTSSTEVGDAFKPVVDKSMAKVGVTEQFQSLMASAPPIPFVKTPTIDINAYVLEKAVDGLFVVMGQEETKIRTNPGAQVTPLLKTVFGR</sequence>